<dbReference type="Pfam" id="PF12937">
    <property type="entry name" value="F-box-like"/>
    <property type="match status" value="1"/>
</dbReference>
<reference evidence="2 3" key="1">
    <citation type="submission" date="2016-07" db="EMBL/GenBank/DDBJ databases">
        <title>Pervasive Adenine N6-methylation of Active Genes in Fungi.</title>
        <authorList>
            <consortium name="DOE Joint Genome Institute"/>
            <person name="Mondo S.J."/>
            <person name="Dannebaum R.O."/>
            <person name="Kuo R.C."/>
            <person name="Labutti K."/>
            <person name="Haridas S."/>
            <person name="Kuo A."/>
            <person name="Salamov A."/>
            <person name="Ahrendt S.R."/>
            <person name="Lipzen A."/>
            <person name="Sullivan W."/>
            <person name="Andreopoulos W.B."/>
            <person name="Clum A."/>
            <person name="Lindquist E."/>
            <person name="Daum C."/>
            <person name="Ramamoorthy G.K."/>
            <person name="Gryganskyi A."/>
            <person name="Culley D."/>
            <person name="Magnuson J.K."/>
            <person name="James T.Y."/>
            <person name="O'Malley M.A."/>
            <person name="Stajich J.E."/>
            <person name="Spatafora J.W."/>
            <person name="Visel A."/>
            <person name="Grigoriev I.V."/>
        </authorList>
    </citation>
    <scope>NUCLEOTIDE SEQUENCE [LARGE SCALE GENOMIC DNA]</scope>
    <source>
        <strain evidence="2 3">NRRL 2496</strain>
    </source>
</reference>
<dbReference type="SUPFAM" id="SSF52047">
    <property type="entry name" value="RNI-like"/>
    <property type="match status" value="1"/>
</dbReference>
<comment type="caution">
    <text evidence="2">The sequence shown here is derived from an EMBL/GenBank/DDBJ whole genome shotgun (WGS) entry which is preliminary data.</text>
</comment>
<evidence type="ECO:0000313" key="2">
    <source>
        <dbReference type="EMBL" id="ORY95253.1"/>
    </source>
</evidence>
<organism evidence="2 3">
    <name type="scientific">Syncephalastrum racemosum</name>
    <name type="common">Filamentous fungus</name>
    <dbReference type="NCBI Taxonomy" id="13706"/>
    <lineage>
        <taxon>Eukaryota</taxon>
        <taxon>Fungi</taxon>
        <taxon>Fungi incertae sedis</taxon>
        <taxon>Mucoromycota</taxon>
        <taxon>Mucoromycotina</taxon>
        <taxon>Mucoromycetes</taxon>
        <taxon>Mucorales</taxon>
        <taxon>Syncephalastraceae</taxon>
        <taxon>Syncephalastrum</taxon>
    </lineage>
</organism>
<dbReference type="OrthoDB" id="2243238at2759"/>
<dbReference type="EMBL" id="MCGN01000006">
    <property type="protein sequence ID" value="ORY95253.1"/>
    <property type="molecule type" value="Genomic_DNA"/>
</dbReference>
<dbReference type="PANTHER" id="PTHR38926:SF72">
    <property type="entry name" value="IM:7136021-RELATED"/>
    <property type="match status" value="1"/>
</dbReference>
<evidence type="ECO:0000259" key="1">
    <source>
        <dbReference type="Pfam" id="PF12937"/>
    </source>
</evidence>
<dbReference type="InterPro" id="IPR032675">
    <property type="entry name" value="LRR_dom_sf"/>
</dbReference>
<dbReference type="Gene3D" id="3.80.10.10">
    <property type="entry name" value="Ribonuclease Inhibitor"/>
    <property type="match status" value="2"/>
</dbReference>
<dbReference type="Proteomes" id="UP000242180">
    <property type="component" value="Unassembled WGS sequence"/>
</dbReference>
<proteinExistence type="predicted"/>
<dbReference type="SUPFAM" id="SSF81383">
    <property type="entry name" value="F-box domain"/>
    <property type="match status" value="1"/>
</dbReference>
<protein>
    <recommendedName>
        <fullName evidence="1">F-box domain-containing protein</fullName>
    </recommendedName>
</protein>
<dbReference type="InterPro" id="IPR036047">
    <property type="entry name" value="F-box-like_dom_sf"/>
</dbReference>
<evidence type="ECO:0000313" key="3">
    <source>
        <dbReference type="Proteomes" id="UP000242180"/>
    </source>
</evidence>
<accession>A0A1X2H9B4</accession>
<name>A0A1X2H9B4_SYNRA</name>
<sequence length="629" mass="72521">MASSLPHDVLLAINRHLGPEDRYACLFVCRQWYIAFAMPFYESVLLKDDIACEQLCQTLEEDWQQSQRTHHHADLPNRTLRPLMDAISQIKLHMTDTDHLLITELRRIASYCRSLKSLEVYILWDMPPELIKKALQDQKTLAASVQHGFFCHLPPQLTRLELRVPMMESTMVHDLLHHMPNLTHFDINWIAGVWSMPDMDRLHRACPRLVDLRITADAYAPSPSPSPSQEGEPLVIQACLRNLYVATYRGMSDLFADWLQYATQTYHATLETLTLEARPQGYYYRSSNRPFEIDLLTTALEYSRGRVRHHRGLEDEISVFRTFRRSCRRLVSLDLMHIHLTTSLLRENIIQTGLSHMGMTKNFGISDEALPEHRHLPDTLTSLNLQAIVAPLYLQEMLRGLPLSNLSLTYGPKFALHSLFATCPQLTSLTLERAQEILWKPQQYHPRLTRLNLINCALSESLLDRISEGLPQLSHLTMDSCKVYCDTQKRSCWTRLNLTGIMRLDTIEIRQLLLMDAKHQRQVALVGVDNYDQTNEGVKWYHVVCPAAAVYPRRPRERVLGQRPLVREAHDEIVSWVIRGGDDPSPPAMATLAYANQQHFVQPWGLLLITCRRGCTAIPRVNGMRLLRR</sequence>
<dbReference type="PANTHER" id="PTHR38926">
    <property type="entry name" value="F-BOX DOMAIN CONTAINING PROTEIN, EXPRESSED"/>
    <property type="match status" value="1"/>
</dbReference>
<dbReference type="InParanoid" id="A0A1X2H9B4"/>
<feature type="domain" description="F-box" evidence="1">
    <location>
        <begin position="3"/>
        <end position="35"/>
    </location>
</feature>
<dbReference type="Gene3D" id="1.20.1280.50">
    <property type="match status" value="1"/>
</dbReference>
<gene>
    <name evidence="2" type="ORF">BCR43DRAFT_492690</name>
</gene>
<dbReference type="AlphaFoldDB" id="A0A1X2H9B4"/>
<keyword evidence="3" id="KW-1185">Reference proteome</keyword>
<dbReference type="InterPro" id="IPR001810">
    <property type="entry name" value="F-box_dom"/>
</dbReference>